<dbReference type="Proteomes" id="UP000239322">
    <property type="component" value="Unassembled WGS sequence"/>
</dbReference>
<protein>
    <submittedName>
        <fullName evidence="1">Uncharacterized protein</fullName>
    </submittedName>
</protein>
<comment type="caution">
    <text evidence="1">The sequence shown here is derived from an EMBL/GenBank/DDBJ whole genome shotgun (WGS) entry which is preliminary data.</text>
</comment>
<dbReference type="EMBL" id="PVLV01000223">
    <property type="protein sequence ID" value="PRH78264.1"/>
    <property type="molecule type" value="Genomic_DNA"/>
</dbReference>
<accession>A0A2S9PV17</accession>
<evidence type="ECO:0000313" key="2">
    <source>
        <dbReference type="Proteomes" id="UP000239322"/>
    </source>
</evidence>
<reference evidence="1 2" key="1">
    <citation type="submission" date="2018-03" db="EMBL/GenBank/DDBJ databases">
        <title>Novel Streptomyces sp. from soil.</title>
        <authorList>
            <person name="Tan G.Y.A."/>
            <person name="Lee Z.Y."/>
        </authorList>
    </citation>
    <scope>NUCLEOTIDE SEQUENCE [LARGE SCALE GENOMIC DNA]</scope>
    <source>
        <strain evidence="1 2">ST5x</strain>
    </source>
</reference>
<sequence>MGDDHLGTGLPGSPAAAGTLSAAGTIVYAQAGASTDYAVQPTASGARVLAVIKNARAARDYRFPLHLPEGAQAELFEDGTIGITAGSRPDKTLLGIFDKPWARDAHGKDLPTRYELDGDTLVQHIDFTPDTAFPVVADPGWWDQTRFLATCGAAIAGVLLTFVPAGSSIRVVRAVALMKKYGSKKTASIIWRFVNGKRVGSKEREMVKALIGITAISNACSK</sequence>
<name>A0A2S9PV17_9ACTN</name>
<gene>
    <name evidence="1" type="ORF">C6N75_15870</name>
</gene>
<dbReference type="AlphaFoldDB" id="A0A2S9PV17"/>
<dbReference type="OrthoDB" id="4412570at2"/>
<proteinExistence type="predicted"/>
<evidence type="ECO:0000313" key="1">
    <source>
        <dbReference type="EMBL" id="PRH78264.1"/>
    </source>
</evidence>
<keyword evidence="2" id="KW-1185">Reference proteome</keyword>
<dbReference type="RefSeq" id="WP_105869562.1">
    <property type="nucleotide sequence ID" value="NZ_PVLV01000223.1"/>
</dbReference>
<organism evidence="1 2">
    <name type="scientific">Streptomyces solincola</name>
    <dbReference type="NCBI Taxonomy" id="2100817"/>
    <lineage>
        <taxon>Bacteria</taxon>
        <taxon>Bacillati</taxon>
        <taxon>Actinomycetota</taxon>
        <taxon>Actinomycetes</taxon>
        <taxon>Kitasatosporales</taxon>
        <taxon>Streptomycetaceae</taxon>
        <taxon>Streptomyces</taxon>
    </lineage>
</organism>